<keyword evidence="3" id="KW-1185">Reference proteome</keyword>
<gene>
    <name evidence="2" type="ORF">WCU84_04215</name>
</gene>
<evidence type="ECO:0000256" key="1">
    <source>
        <dbReference type="SAM" id="Phobius"/>
    </source>
</evidence>
<comment type="caution">
    <text evidence="2">The sequence shown here is derived from an EMBL/GenBank/DDBJ whole genome shotgun (WGS) entry which is preliminary data.</text>
</comment>
<feature type="transmembrane region" description="Helical" evidence="1">
    <location>
        <begin position="72"/>
        <end position="94"/>
    </location>
</feature>
<keyword evidence="1" id="KW-1133">Transmembrane helix</keyword>
<evidence type="ECO:0000313" key="2">
    <source>
        <dbReference type="EMBL" id="MEI7062880.1"/>
    </source>
</evidence>
<accession>A0ABU8JK73</accession>
<evidence type="ECO:0000313" key="3">
    <source>
        <dbReference type="Proteomes" id="UP001359469"/>
    </source>
</evidence>
<dbReference type="EMBL" id="JBBBOO010000002">
    <property type="protein sequence ID" value="MEI7062880.1"/>
    <property type="molecule type" value="Genomic_DNA"/>
</dbReference>
<keyword evidence="1" id="KW-0472">Membrane</keyword>
<feature type="transmembrane region" description="Helical" evidence="1">
    <location>
        <begin position="6"/>
        <end position="29"/>
    </location>
</feature>
<sequence>MSKPNYSAAIADALFVLLPFLLLVVVKVMKGISEEIIMMPDYSLAISIMYGQLLSKTLYVNENSKKYDNFQLFQVMIFVISMIAIVSYTGFQLITNVPKYIYILQFILFIVALVIYIPTLTLINKMSLK</sequence>
<protein>
    <submittedName>
        <fullName evidence="2">Uncharacterized protein</fullName>
    </submittedName>
</protein>
<organism evidence="2 3">
    <name type="scientific">Dickeya chrysanthemi</name>
    <name type="common">Pectobacterium chrysanthemi</name>
    <name type="synonym">Erwinia chrysanthemi</name>
    <dbReference type="NCBI Taxonomy" id="556"/>
    <lineage>
        <taxon>Bacteria</taxon>
        <taxon>Pseudomonadati</taxon>
        <taxon>Pseudomonadota</taxon>
        <taxon>Gammaproteobacteria</taxon>
        <taxon>Enterobacterales</taxon>
        <taxon>Pectobacteriaceae</taxon>
        <taxon>Dickeya</taxon>
    </lineage>
</organism>
<dbReference type="RefSeq" id="WP_336680711.1">
    <property type="nucleotide sequence ID" value="NZ_JBBBOO010000002.1"/>
</dbReference>
<dbReference type="Proteomes" id="UP001359469">
    <property type="component" value="Unassembled WGS sequence"/>
</dbReference>
<feature type="transmembrane region" description="Helical" evidence="1">
    <location>
        <begin position="100"/>
        <end position="123"/>
    </location>
</feature>
<reference evidence="2 3" key="1">
    <citation type="submission" date="2024-03" db="EMBL/GenBank/DDBJ databases">
        <title>Analysis of soft rot Pectobacteriaceae population diversity in US potato growing regions between 2016 and 2022.</title>
        <authorList>
            <person name="Ma X."/>
            <person name="Zhang X."/>
            <person name="Stodghill P."/>
            <person name="Rioux R."/>
            <person name="Babler B."/>
            <person name="Shrestha S."/>
            <person name="Babler B."/>
            <person name="Rivedal H."/>
            <person name="Frost K."/>
            <person name="Hao J."/>
            <person name="Secor G."/>
            <person name="Swingle B."/>
        </authorList>
    </citation>
    <scope>NUCLEOTIDE SEQUENCE [LARGE SCALE GENOMIC DNA]</scope>
    <source>
        <strain evidence="2 3">SR64</strain>
    </source>
</reference>
<name>A0ABU8JK73_DICCH</name>
<keyword evidence="1" id="KW-0812">Transmembrane</keyword>
<proteinExistence type="predicted"/>